<feature type="transmembrane region" description="Helical" evidence="6">
    <location>
        <begin position="12"/>
        <end position="31"/>
    </location>
</feature>
<sequence>MLSRALGVLRSPVLRVGFLVVALALAVAYVVRDRAAIADAWSRLDAVSVLLALVLSLANVALSGASWRAVLADLGSPLPVAAAARVFFVGQLGRYIPGTVFQFVAQAELARDHGVPRRRTGSALAVALLVSMTTASLLVTGVLPLALHGRRLPGWEWTGWLGWLTPLLLVLLVPRVINPLLRVLLRLARQEPLEHRVTLRGLLASAGWALASWLAVGLQVFVLTRAVGVDWSAPSTLALAVGGYALAWTVGFLVVLAPAGAGARELVLGAVLALATGSGAAAVVVLGSRVLLTVSDLLLAFTALAGHRARAGRTPS</sequence>
<evidence type="ECO:0000256" key="6">
    <source>
        <dbReference type="SAM" id="Phobius"/>
    </source>
</evidence>
<name>A0A7Y9DMQ5_9ACTN</name>
<reference evidence="7 8" key="1">
    <citation type="submission" date="2020-07" db="EMBL/GenBank/DDBJ databases">
        <title>Sequencing the genomes of 1000 actinobacteria strains.</title>
        <authorList>
            <person name="Klenk H.-P."/>
        </authorList>
    </citation>
    <scope>NUCLEOTIDE SEQUENCE [LARGE SCALE GENOMIC DNA]</scope>
    <source>
        <strain evidence="7 8">DSM 7487</strain>
    </source>
</reference>
<dbReference type="GO" id="GO:0005886">
    <property type="term" value="C:plasma membrane"/>
    <property type="evidence" value="ECO:0007669"/>
    <property type="project" value="UniProtKB-SubCell"/>
</dbReference>
<keyword evidence="4 6" id="KW-1133">Transmembrane helix</keyword>
<evidence type="ECO:0000313" key="8">
    <source>
        <dbReference type="Proteomes" id="UP000521922"/>
    </source>
</evidence>
<feature type="transmembrane region" description="Helical" evidence="6">
    <location>
        <begin position="236"/>
        <end position="259"/>
    </location>
</feature>
<evidence type="ECO:0000256" key="4">
    <source>
        <dbReference type="ARBA" id="ARBA00022989"/>
    </source>
</evidence>
<keyword evidence="5 6" id="KW-0472">Membrane</keyword>
<accession>A0A7Y9DMQ5</accession>
<feature type="transmembrane region" description="Helical" evidence="6">
    <location>
        <begin position="160"/>
        <end position="181"/>
    </location>
</feature>
<feature type="transmembrane region" description="Helical" evidence="6">
    <location>
        <begin position="124"/>
        <end position="148"/>
    </location>
</feature>
<dbReference type="RefSeq" id="WP_179753189.1">
    <property type="nucleotide sequence ID" value="NZ_BAAAGN010000010.1"/>
</dbReference>
<feature type="transmembrane region" description="Helical" evidence="6">
    <location>
        <begin position="202"/>
        <end position="224"/>
    </location>
</feature>
<dbReference type="Proteomes" id="UP000521922">
    <property type="component" value="Unassembled WGS sequence"/>
</dbReference>
<keyword evidence="8" id="KW-1185">Reference proteome</keyword>
<gene>
    <name evidence="7" type="ORF">BJ968_002989</name>
</gene>
<feature type="transmembrane region" description="Helical" evidence="6">
    <location>
        <begin position="266"/>
        <end position="284"/>
    </location>
</feature>
<keyword evidence="2" id="KW-1003">Cell membrane</keyword>
<keyword evidence="3 6" id="KW-0812">Transmembrane</keyword>
<organism evidence="7 8">
    <name type="scientific">Kineococcus aurantiacus</name>
    <dbReference type="NCBI Taxonomy" id="37633"/>
    <lineage>
        <taxon>Bacteria</taxon>
        <taxon>Bacillati</taxon>
        <taxon>Actinomycetota</taxon>
        <taxon>Actinomycetes</taxon>
        <taxon>Kineosporiales</taxon>
        <taxon>Kineosporiaceae</taxon>
        <taxon>Kineococcus</taxon>
    </lineage>
</organism>
<evidence type="ECO:0000256" key="2">
    <source>
        <dbReference type="ARBA" id="ARBA00022475"/>
    </source>
</evidence>
<dbReference type="EMBL" id="JACCBB010000001">
    <property type="protein sequence ID" value="NYD23449.1"/>
    <property type="molecule type" value="Genomic_DNA"/>
</dbReference>
<evidence type="ECO:0000256" key="3">
    <source>
        <dbReference type="ARBA" id="ARBA00022692"/>
    </source>
</evidence>
<evidence type="ECO:0000256" key="1">
    <source>
        <dbReference type="ARBA" id="ARBA00004651"/>
    </source>
</evidence>
<dbReference type="AlphaFoldDB" id="A0A7Y9DMQ5"/>
<dbReference type="InterPro" id="IPR022791">
    <property type="entry name" value="L-PG_synthase/AglD"/>
</dbReference>
<evidence type="ECO:0000313" key="7">
    <source>
        <dbReference type="EMBL" id="NYD23449.1"/>
    </source>
</evidence>
<feature type="transmembrane region" description="Helical" evidence="6">
    <location>
        <begin position="43"/>
        <end position="62"/>
    </location>
</feature>
<protein>
    <submittedName>
        <fullName evidence="7">Uncharacterized protein</fullName>
    </submittedName>
</protein>
<dbReference type="Pfam" id="PF03706">
    <property type="entry name" value="LPG_synthase_TM"/>
    <property type="match status" value="1"/>
</dbReference>
<proteinExistence type="predicted"/>
<evidence type="ECO:0000256" key="5">
    <source>
        <dbReference type="ARBA" id="ARBA00023136"/>
    </source>
</evidence>
<comment type="caution">
    <text evidence="7">The sequence shown here is derived from an EMBL/GenBank/DDBJ whole genome shotgun (WGS) entry which is preliminary data.</text>
</comment>
<comment type="subcellular location">
    <subcellularLocation>
        <location evidence="1">Cell membrane</location>
        <topology evidence="1">Multi-pass membrane protein</topology>
    </subcellularLocation>
</comment>